<name>A0ABQ8VQ31_9AGAR</name>
<keyword evidence="3" id="KW-1185">Reference proteome</keyword>
<organism evidence="2 3">
    <name type="scientific">Lentinula lateritia</name>
    <dbReference type="NCBI Taxonomy" id="40482"/>
    <lineage>
        <taxon>Eukaryota</taxon>
        <taxon>Fungi</taxon>
        <taxon>Dikarya</taxon>
        <taxon>Basidiomycota</taxon>
        <taxon>Agaricomycotina</taxon>
        <taxon>Agaricomycetes</taxon>
        <taxon>Agaricomycetidae</taxon>
        <taxon>Agaricales</taxon>
        <taxon>Marasmiineae</taxon>
        <taxon>Omphalotaceae</taxon>
        <taxon>Lentinula</taxon>
    </lineage>
</organism>
<dbReference type="Proteomes" id="UP001150217">
    <property type="component" value="Unassembled WGS sequence"/>
</dbReference>
<dbReference type="EMBL" id="JANVFT010000015">
    <property type="protein sequence ID" value="KAJ4498499.1"/>
    <property type="molecule type" value="Genomic_DNA"/>
</dbReference>
<evidence type="ECO:0000313" key="3">
    <source>
        <dbReference type="Proteomes" id="UP001150217"/>
    </source>
</evidence>
<protein>
    <recommendedName>
        <fullName evidence="1">F-box domain-containing protein</fullName>
    </recommendedName>
</protein>
<comment type="caution">
    <text evidence="2">The sequence shown here is derived from an EMBL/GenBank/DDBJ whole genome shotgun (WGS) entry which is preliminary data.</text>
</comment>
<reference evidence="2" key="1">
    <citation type="submission" date="2022-08" db="EMBL/GenBank/DDBJ databases">
        <title>A Global Phylogenomic Analysis of the Shiitake Genus Lentinula.</title>
        <authorList>
            <consortium name="DOE Joint Genome Institute"/>
            <person name="Sierra-Patev S."/>
            <person name="Min B."/>
            <person name="Naranjo-Ortiz M."/>
            <person name="Looney B."/>
            <person name="Konkel Z."/>
            <person name="Slot J.C."/>
            <person name="Sakamoto Y."/>
            <person name="Steenwyk J.L."/>
            <person name="Rokas A."/>
            <person name="Carro J."/>
            <person name="Camarero S."/>
            <person name="Ferreira P."/>
            <person name="Molpeceres G."/>
            <person name="Ruiz-Duenas F.J."/>
            <person name="Serrano A."/>
            <person name="Henrissat B."/>
            <person name="Drula E."/>
            <person name="Hughes K.W."/>
            <person name="Mata J.L."/>
            <person name="Ishikawa N.K."/>
            <person name="Vargas-Isla R."/>
            <person name="Ushijima S."/>
            <person name="Smith C.A."/>
            <person name="Ahrendt S."/>
            <person name="Andreopoulos W."/>
            <person name="He G."/>
            <person name="Labutti K."/>
            <person name="Lipzen A."/>
            <person name="Ng V."/>
            <person name="Riley R."/>
            <person name="Sandor L."/>
            <person name="Barry K."/>
            <person name="Martinez A.T."/>
            <person name="Xiao Y."/>
            <person name="Gibbons J.G."/>
            <person name="Terashima K."/>
            <person name="Grigoriev I.V."/>
            <person name="Hibbett D.S."/>
        </authorList>
    </citation>
    <scope>NUCLEOTIDE SEQUENCE</scope>
    <source>
        <strain evidence="2">RHP3577 ss4</strain>
    </source>
</reference>
<dbReference type="CDD" id="cd09917">
    <property type="entry name" value="F-box_SF"/>
    <property type="match status" value="1"/>
</dbReference>
<dbReference type="Pfam" id="PF12937">
    <property type="entry name" value="F-box-like"/>
    <property type="match status" value="1"/>
</dbReference>
<dbReference type="SUPFAM" id="SSF52047">
    <property type="entry name" value="RNI-like"/>
    <property type="match status" value="1"/>
</dbReference>
<feature type="domain" description="F-box" evidence="1">
    <location>
        <begin position="39"/>
        <end position="78"/>
    </location>
</feature>
<accession>A0ABQ8VQ31</accession>
<gene>
    <name evidence="2" type="ORF">C8R41DRAFT_916380</name>
</gene>
<evidence type="ECO:0000259" key="1">
    <source>
        <dbReference type="Pfam" id="PF12937"/>
    </source>
</evidence>
<proteinExistence type="predicted"/>
<evidence type="ECO:0000313" key="2">
    <source>
        <dbReference type="EMBL" id="KAJ4498499.1"/>
    </source>
</evidence>
<dbReference type="InterPro" id="IPR001810">
    <property type="entry name" value="F-box_dom"/>
</dbReference>
<sequence>MCGRIPRISRPVKDEGNEWEVKLVNDFQTLGVANEERECRLPNELLEKIFDQLDSLLNKRDFYRLGLVSQRFHSLAIRFLYLDIKFSNPRRFFAMRDAWRNVPPLYAPCTTTLSLGDTLTRGWSAEFDPFWNHVEVFAVSLSSLHLLSLNRLDLSFSFFKFATGLGFPLAVQLSYCLVNREALLAVPTLNFNEISITMISWQETATSLIQEGGQIISELIFCCRHVRLAQFRIDQSLVRYIWENDLTWPPTLCHLEIYTDWADTREDQTLMGLTITRIICACSPLDYLSLPNSSDGFRVLARHILQEMMPSTQLHLHADMNQLEAPPQFLALIHPDAGIETLDIGDGELTRNLLSTLPIWSHVRTLTFGMADISIDEMDYLAEIFPRMENVTFISLRNHLTMNQLIYMSRTWRASSIRVLRRENSVSPRMDKKAFMDCLQVQLIKIHKQVKVAKDRSDYYDRESLVWVMLVGDSNLSVEKRAKYLDFVMLLWSERFPEDIHGGRPEPEERTRQPKHPELPSLDVSSEWIIDYLEKSRENARNEAKAIEALMSPSFRNEQYNRLKETIEDCFQQAIKVARGCLKFVELEHCLEELHTAVQLWDIHHRLPLNMFSSSLASILPPPYAHLRSTPRSSIYSMNWNYPWRGFDMEKFDETVLEVEECISETKAFLEYYRHEIPSYLVCKSFDHQLDDESDHESPNIITIDQFLPVAVVHEEVLLNSTGRDDTSESELSSIEAALLDAELSTIEADLLNYSDSDEDLNYGYPSSPVLSSNDITIVAPCGEVDAFLSDDDDEGITTEFEESLTETEDIIIPYAGKLALNMLPY</sequence>